<comment type="caution">
    <text evidence="5">The sequence shown here is derived from an EMBL/GenBank/DDBJ whole genome shotgun (WGS) entry which is preliminary data.</text>
</comment>
<keyword evidence="3" id="KW-0804">Transcription</keyword>
<dbReference type="SUPFAM" id="SSF53822">
    <property type="entry name" value="Periplasmic binding protein-like I"/>
    <property type="match status" value="1"/>
</dbReference>
<evidence type="ECO:0000313" key="5">
    <source>
        <dbReference type="EMBL" id="MBK0383643.1"/>
    </source>
</evidence>
<dbReference type="InterPro" id="IPR028082">
    <property type="entry name" value="Peripla_BP_I"/>
</dbReference>
<dbReference type="PROSITE" id="PS00356">
    <property type="entry name" value="HTH_LACI_1"/>
    <property type="match status" value="1"/>
</dbReference>
<dbReference type="SUPFAM" id="SSF47413">
    <property type="entry name" value="lambda repressor-like DNA-binding domains"/>
    <property type="match status" value="1"/>
</dbReference>
<proteinExistence type="predicted"/>
<dbReference type="InterPro" id="IPR000843">
    <property type="entry name" value="HTH_LacI"/>
</dbReference>
<evidence type="ECO:0000256" key="1">
    <source>
        <dbReference type="ARBA" id="ARBA00023015"/>
    </source>
</evidence>
<dbReference type="RefSeq" id="WP_200586583.1">
    <property type="nucleotide sequence ID" value="NZ_JAEHFY010000016.1"/>
</dbReference>
<dbReference type="PROSITE" id="PS50932">
    <property type="entry name" value="HTH_LACI_2"/>
    <property type="match status" value="1"/>
</dbReference>
<dbReference type="Gene3D" id="1.10.260.40">
    <property type="entry name" value="lambda repressor-like DNA-binding domains"/>
    <property type="match status" value="1"/>
</dbReference>
<feature type="domain" description="HTH lacI-type" evidence="4">
    <location>
        <begin position="6"/>
        <end position="60"/>
    </location>
</feature>
<accession>A0ABS1BL74</accession>
<dbReference type="SMART" id="SM00354">
    <property type="entry name" value="HTH_LACI"/>
    <property type="match status" value="1"/>
</dbReference>
<evidence type="ECO:0000313" key="6">
    <source>
        <dbReference type="Proteomes" id="UP000660024"/>
    </source>
</evidence>
<dbReference type="Gene3D" id="3.40.50.2300">
    <property type="match status" value="2"/>
</dbReference>
<gene>
    <name evidence="5" type="ORF">I5M32_11805</name>
</gene>
<evidence type="ECO:0000256" key="3">
    <source>
        <dbReference type="ARBA" id="ARBA00023163"/>
    </source>
</evidence>
<keyword evidence="1" id="KW-0805">Transcription regulation</keyword>
<organism evidence="5 6">
    <name type="scientific">Pedobacter segetis</name>
    <dbReference type="NCBI Taxonomy" id="2793069"/>
    <lineage>
        <taxon>Bacteria</taxon>
        <taxon>Pseudomonadati</taxon>
        <taxon>Bacteroidota</taxon>
        <taxon>Sphingobacteriia</taxon>
        <taxon>Sphingobacteriales</taxon>
        <taxon>Sphingobacteriaceae</taxon>
        <taxon>Pedobacter</taxon>
    </lineage>
</organism>
<sequence length="357" mass="41023">MNDKTITIKDIALKAKVSAGTVDRVLHKRGKVAPKVEEKILRILKEMEYEPNIIARALSSKKKYKVAVLIPDESYDSYWFAPKAGIKKSLKELKQFGLEVKFYFFDPYTASSFVDKAKEVSLDNPDGIILTPIFHREVLPFFESWKKSEIPFVLFNTEISDFEPLSYIGQDSYQSGYLAGKLIHYGLSEPCTILLAHFDEETSNAAHLEKKELGFKNYFSQNNLQQYDILKAEITRPNYASFVGQMDNIFENNPNIKGVFVTTSKSFEIASYLNQKHIHDVNIIGYDLLAKNLHYLKNNTISFLINQNPKGQGFWSLKLLTDKLIFNKEVPLLKYLPLDIITKENVNYFIEEDLESA</sequence>
<reference evidence="5 6" key="1">
    <citation type="submission" date="2020-12" db="EMBL/GenBank/DDBJ databases">
        <title>Bacterial novel species Pedobacter sp. SD-b isolated from soil.</title>
        <authorList>
            <person name="Jung H.-Y."/>
        </authorList>
    </citation>
    <scope>NUCLEOTIDE SEQUENCE [LARGE SCALE GENOMIC DNA]</scope>
    <source>
        <strain evidence="5 6">SD-b</strain>
    </source>
</reference>
<dbReference type="CDD" id="cd01392">
    <property type="entry name" value="HTH_LacI"/>
    <property type="match status" value="1"/>
</dbReference>
<dbReference type="PANTHER" id="PTHR30146:SF144">
    <property type="entry name" value="LACI-FAMILY TRANSCRIPTION REGULATOR"/>
    <property type="match status" value="1"/>
</dbReference>
<evidence type="ECO:0000256" key="2">
    <source>
        <dbReference type="ARBA" id="ARBA00023125"/>
    </source>
</evidence>
<protein>
    <submittedName>
        <fullName evidence="5">Substrate-binding domain-containing protein</fullName>
    </submittedName>
</protein>
<keyword evidence="6" id="KW-1185">Reference proteome</keyword>
<dbReference type="Proteomes" id="UP000660024">
    <property type="component" value="Unassembled WGS sequence"/>
</dbReference>
<dbReference type="Pfam" id="PF13407">
    <property type="entry name" value="Peripla_BP_4"/>
    <property type="match status" value="1"/>
</dbReference>
<evidence type="ECO:0000259" key="4">
    <source>
        <dbReference type="PROSITE" id="PS50932"/>
    </source>
</evidence>
<dbReference type="PANTHER" id="PTHR30146">
    <property type="entry name" value="LACI-RELATED TRANSCRIPTIONAL REPRESSOR"/>
    <property type="match status" value="1"/>
</dbReference>
<dbReference type="EMBL" id="JAEHFY010000016">
    <property type="protein sequence ID" value="MBK0383643.1"/>
    <property type="molecule type" value="Genomic_DNA"/>
</dbReference>
<dbReference type="InterPro" id="IPR010982">
    <property type="entry name" value="Lambda_DNA-bd_dom_sf"/>
</dbReference>
<dbReference type="Pfam" id="PF00356">
    <property type="entry name" value="LacI"/>
    <property type="match status" value="1"/>
</dbReference>
<dbReference type="InterPro" id="IPR025997">
    <property type="entry name" value="SBP_2_dom"/>
</dbReference>
<name>A0ABS1BL74_9SPHI</name>
<keyword evidence="2" id="KW-0238">DNA-binding</keyword>